<evidence type="ECO:0000256" key="2">
    <source>
        <dbReference type="ARBA" id="ARBA00004496"/>
    </source>
</evidence>
<reference evidence="9 10" key="1">
    <citation type="submission" date="2016-06" db="EMBL/GenBank/DDBJ databases">
        <title>Evolution of pathogenesis and genome organization in the Tremellales.</title>
        <authorList>
            <person name="Cuomo C."/>
            <person name="Litvintseva A."/>
            <person name="Heitman J."/>
            <person name="Chen Y."/>
            <person name="Sun S."/>
            <person name="Springer D."/>
            <person name="Dromer F."/>
            <person name="Young S."/>
            <person name="Zeng Q."/>
            <person name="Chapman S."/>
            <person name="Gujja S."/>
            <person name="Saif S."/>
            <person name="Birren B."/>
        </authorList>
    </citation>
    <scope>NUCLEOTIDE SEQUENCE [LARGE SCALE GENOMIC DNA]</scope>
    <source>
        <strain evidence="9 10">ATCC 28783</strain>
    </source>
</reference>
<feature type="domain" description="PCI" evidence="8">
    <location>
        <begin position="229"/>
        <end position="412"/>
    </location>
</feature>
<gene>
    <name evidence="9" type="ORF">M231_01206</name>
</gene>
<dbReference type="InParanoid" id="A0A4Q1BU05"/>
<keyword evidence="5" id="KW-0963">Cytoplasm</keyword>
<evidence type="ECO:0000313" key="9">
    <source>
        <dbReference type="EMBL" id="RXK41498.1"/>
    </source>
</evidence>
<name>A0A4Q1BU05_TREME</name>
<dbReference type="PANTHER" id="PTHR10855">
    <property type="entry name" value="26S PROTEASOME NON-ATPASE REGULATORY SUBUNIT 12/COP9 SIGNALOSOME COMPLEX SUBUNIT 4"/>
    <property type="match status" value="1"/>
</dbReference>
<dbReference type="Proteomes" id="UP000289152">
    <property type="component" value="Unassembled WGS sequence"/>
</dbReference>
<evidence type="ECO:0000256" key="1">
    <source>
        <dbReference type="ARBA" id="ARBA00004123"/>
    </source>
</evidence>
<dbReference type="InterPro" id="IPR054559">
    <property type="entry name" value="PSMD12-CSN4-like_N"/>
</dbReference>
<dbReference type="PANTHER" id="PTHR10855:SF2">
    <property type="entry name" value="COP9 SIGNALOSOME COMPLEX SUBUNIT 4"/>
    <property type="match status" value="1"/>
</dbReference>
<evidence type="ECO:0000256" key="6">
    <source>
        <dbReference type="ARBA" id="ARBA00022790"/>
    </source>
</evidence>
<dbReference type="InterPro" id="IPR000717">
    <property type="entry name" value="PCI_dom"/>
</dbReference>
<evidence type="ECO:0000256" key="4">
    <source>
        <dbReference type="ARBA" id="ARBA00014881"/>
    </source>
</evidence>
<evidence type="ECO:0000256" key="5">
    <source>
        <dbReference type="ARBA" id="ARBA00022490"/>
    </source>
</evidence>
<dbReference type="Gene3D" id="1.10.10.10">
    <property type="entry name" value="Winged helix-like DNA-binding domain superfamily/Winged helix DNA-binding domain"/>
    <property type="match status" value="1"/>
</dbReference>
<dbReference type="Pfam" id="PF22241">
    <property type="entry name" value="PSMD12-CSN4_N"/>
    <property type="match status" value="1"/>
</dbReference>
<dbReference type="GO" id="GO:0008180">
    <property type="term" value="C:COP9 signalosome"/>
    <property type="evidence" value="ECO:0007669"/>
    <property type="project" value="UniProtKB-KW"/>
</dbReference>
<dbReference type="STRING" id="5217.A0A4Q1BU05"/>
<proteinExistence type="inferred from homology"/>
<dbReference type="InterPro" id="IPR036388">
    <property type="entry name" value="WH-like_DNA-bd_sf"/>
</dbReference>
<keyword evidence="6" id="KW-0736">Signalosome</keyword>
<dbReference type="EMBL" id="SDIL01000008">
    <property type="protein sequence ID" value="RXK41498.1"/>
    <property type="molecule type" value="Genomic_DNA"/>
</dbReference>
<evidence type="ECO:0000259" key="8">
    <source>
        <dbReference type="PROSITE" id="PS50250"/>
    </source>
</evidence>
<evidence type="ECO:0000313" key="10">
    <source>
        <dbReference type="Proteomes" id="UP000289152"/>
    </source>
</evidence>
<dbReference type="Pfam" id="PF01399">
    <property type="entry name" value="PCI"/>
    <property type="match status" value="1"/>
</dbReference>
<dbReference type="InterPro" id="IPR036390">
    <property type="entry name" value="WH_DNA-bd_sf"/>
</dbReference>
<dbReference type="AlphaFoldDB" id="A0A4Q1BU05"/>
<organism evidence="9 10">
    <name type="scientific">Tremella mesenterica</name>
    <name type="common">Jelly fungus</name>
    <dbReference type="NCBI Taxonomy" id="5217"/>
    <lineage>
        <taxon>Eukaryota</taxon>
        <taxon>Fungi</taxon>
        <taxon>Dikarya</taxon>
        <taxon>Basidiomycota</taxon>
        <taxon>Agaricomycotina</taxon>
        <taxon>Tremellomycetes</taxon>
        <taxon>Tremellales</taxon>
        <taxon>Tremellaceae</taxon>
        <taxon>Tremella</taxon>
    </lineage>
</organism>
<comment type="subcellular location">
    <subcellularLocation>
        <location evidence="2">Cytoplasm</location>
    </subcellularLocation>
    <subcellularLocation>
        <location evidence="1">Nucleus</location>
    </subcellularLocation>
</comment>
<comment type="caution">
    <text evidence="9">The sequence shown here is derived from an EMBL/GenBank/DDBJ whole genome shotgun (WGS) entry which is preliminary data.</text>
</comment>
<dbReference type="InterPro" id="IPR040134">
    <property type="entry name" value="PSMD12/CSN4"/>
</dbReference>
<dbReference type="VEuPathDB" id="FungiDB:TREMEDRAFT_17489"/>
<sequence>MDQVISVIQRLEATSQHKDRVGQSLLILQSILLPSSSSLVNDLVQFGQYFLSSSSPAVAIGRRVLSAYTIALCGGSGLDPKHVLSLHDAVGPDNVQFEHLGEEAFKGENGREKRGDILERLQLMNVRSGWHDEQTTVLRYLHAHLLQEEEDWEGAAKVLMNIPLEGGTRLVGDEEKLSVYMTIVRLLLECGEWGQAQTYFTRASMLIHLTNDKTTQLSYRLAQARIFDFSARFNEAAQRYHELSFDKDIDEGERMQMLRAAVITSILAPSGPQRSRSLTTLNRDDRLPSLTPALTVMLRKMLLESIVRPSELHTFEDLLEPHQRAIVEGGGTVLERAVREHNVAACAKLYSNISFVRLGEILGYDETSNHTSQTTDPIDFIETMVRRMIEQGRLRGWMDQPRHLVYFEDREEDEEGKQVAGGLGVVSGEQGIGPVSWTERWDGRIRDVSLEVDRLAGVVAMRHGIKVGG</sequence>
<keyword evidence="10" id="KW-1185">Reference proteome</keyword>
<comment type="similarity">
    <text evidence="3">Belongs to the CSN4 family.</text>
</comment>
<evidence type="ECO:0000256" key="7">
    <source>
        <dbReference type="ARBA" id="ARBA00023242"/>
    </source>
</evidence>
<dbReference type="SUPFAM" id="SSF46785">
    <property type="entry name" value="Winged helix' DNA-binding domain"/>
    <property type="match status" value="1"/>
</dbReference>
<dbReference type="PROSITE" id="PS50250">
    <property type="entry name" value="PCI"/>
    <property type="match status" value="1"/>
</dbReference>
<protein>
    <recommendedName>
        <fullName evidence="4">COP9 signalosome complex subunit 4</fullName>
    </recommendedName>
</protein>
<keyword evidence="7" id="KW-0539">Nucleus</keyword>
<accession>A0A4Q1BU05</accession>
<dbReference type="OrthoDB" id="295656at2759"/>
<evidence type="ECO:0000256" key="3">
    <source>
        <dbReference type="ARBA" id="ARBA00010417"/>
    </source>
</evidence>
<dbReference type="GO" id="GO:0005829">
    <property type="term" value="C:cytosol"/>
    <property type="evidence" value="ECO:0007669"/>
    <property type="project" value="TreeGrafter"/>
</dbReference>